<keyword evidence="6" id="KW-1015">Disulfide bond</keyword>
<dbReference type="GO" id="GO:0031628">
    <property type="term" value="F:opioid receptor binding"/>
    <property type="evidence" value="ECO:0007669"/>
    <property type="project" value="TreeGrafter"/>
</dbReference>
<evidence type="ECO:0000256" key="8">
    <source>
        <dbReference type="ARBA" id="ARBA00023320"/>
    </source>
</evidence>
<comment type="similarity">
    <text evidence="2">Belongs to the opioid neuropeptide precursor family.</text>
</comment>
<keyword evidence="5" id="KW-0555">Opioid peptide</keyword>
<evidence type="ECO:0000313" key="10">
    <source>
        <dbReference type="Proteomes" id="UP000265000"/>
    </source>
</evidence>
<dbReference type="PANTHER" id="PTHR11438">
    <property type="entry name" value="PROENKEPHALIN"/>
    <property type="match status" value="1"/>
</dbReference>
<evidence type="ECO:0000256" key="2">
    <source>
        <dbReference type="ARBA" id="ARBA00008543"/>
    </source>
</evidence>
<dbReference type="GO" id="GO:0005576">
    <property type="term" value="C:extracellular region"/>
    <property type="evidence" value="ECO:0007669"/>
    <property type="project" value="UniProtKB-SubCell"/>
</dbReference>
<evidence type="ECO:0000256" key="1">
    <source>
        <dbReference type="ARBA" id="ARBA00004613"/>
    </source>
</evidence>
<keyword evidence="10" id="KW-1185">Reference proteome</keyword>
<evidence type="ECO:0000256" key="4">
    <source>
        <dbReference type="ARBA" id="ARBA00022685"/>
    </source>
</evidence>
<organism evidence="9 10">
    <name type="scientific">Fundulus heteroclitus</name>
    <name type="common">Killifish</name>
    <name type="synonym">Mummichog</name>
    <dbReference type="NCBI Taxonomy" id="8078"/>
    <lineage>
        <taxon>Eukaryota</taxon>
        <taxon>Metazoa</taxon>
        <taxon>Chordata</taxon>
        <taxon>Craniata</taxon>
        <taxon>Vertebrata</taxon>
        <taxon>Euteleostomi</taxon>
        <taxon>Actinopterygii</taxon>
        <taxon>Neopterygii</taxon>
        <taxon>Teleostei</taxon>
        <taxon>Neoteleostei</taxon>
        <taxon>Acanthomorphata</taxon>
        <taxon>Ovalentaria</taxon>
        <taxon>Atherinomorphae</taxon>
        <taxon>Cyprinodontiformes</taxon>
        <taxon>Fundulidae</taxon>
        <taxon>Fundulus</taxon>
    </lineage>
</organism>
<dbReference type="GO" id="GO:0043025">
    <property type="term" value="C:neuronal cell body"/>
    <property type="evidence" value="ECO:0007669"/>
    <property type="project" value="TreeGrafter"/>
</dbReference>
<keyword evidence="8" id="KW-0527">Neuropeptide</keyword>
<name>A0A3Q2QCG5_FUNHE</name>
<evidence type="ECO:0000313" key="9">
    <source>
        <dbReference type="Ensembl" id="ENSFHEP00000023967.1"/>
    </source>
</evidence>
<dbReference type="STRING" id="8078.ENSFHEP00000023967"/>
<sequence>MVQYGQSSYLLLSSKPEHSTLPLSHVSLPTLKDFFQICLVARLLFYIQIQFFFFLTCSPECESVTDSQRLRMCKDFLFETDDNVSAVSSPKHQIGFMSRRSSSAQGALNKQANHNEEENLRLGILKIISATKNDGMDEGRNENEAVKRYGGFNGHLEEDVVKGNLLEAVLGHGLKKRYGGFMRRVGRPEWLVDSSKTGGILKSSWENGSGLQKRYGGFMD</sequence>
<dbReference type="Proteomes" id="UP000265000">
    <property type="component" value="Unplaced"/>
</dbReference>
<evidence type="ECO:0000256" key="5">
    <source>
        <dbReference type="ARBA" id="ARBA00022901"/>
    </source>
</evidence>
<dbReference type="GO" id="GO:0007268">
    <property type="term" value="P:chemical synaptic transmission"/>
    <property type="evidence" value="ECO:0007669"/>
    <property type="project" value="TreeGrafter"/>
</dbReference>
<dbReference type="GO" id="GO:0007600">
    <property type="term" value="P:sensory perception"/>
    <property type="evidence" value="ECO:0007669"/>
    <property type="project" value="TreeGrafter"/>
</dbReference>
<dbReference type="PANTHER" id="PTHR11438:SF3">
    <property type="entry name" value="PROENKEPHALIN-A"/>
    <property type="match status" value="1"/>
</dbReference>
<keyword evidence="4" id="KW-0165">Cleavage on pair of basic residues</keyword>
<protein>
    <submittedName>
        <fullName evidence="9">Proenkephalin-A-like</fullName>
    </submittedName>
</protein>
<dbReference type="GO" id="GO:0007218">
    <property type="term" value="P:neuropeptide signaling pathway"/>
    <property type="evidence" value="ECO:0007669"/>
    <property type="project" value="UniProtKB-KW"/>
</dbReference>
<reference evidence="9" key="2">
    <citation type="submission" date="2025-09" db="UniProtKB">
        <authorList>
            <consortium name="Ensembl"/>
        </authorList>
    </citation>
    <scope>IDENTIFICATION</scope>
</reference>
<evidence type="ECO:0000256" key="7">
    <source>
        <dbReference type="ARBA" id="ARBA00023205"/>
    </source>
</evidence>
<comment type="subcellular location">
    <subcellularLocation>
        <location evidence="1">Secreted</location>
    </subcellularLocation>
</comment>
<evidence type="ECO:0000256" key="3">
    <source>
        <dbReference type="ARBA" id="ARBA00022525"/>
    </source>
</evidence>
<dbReference type="Ensembl" id="ENSFHET00000009016.1">
    <property type="protein sequence ID" value="ENSFHEP00000023967.1"/>
    <property type="gene ID" value="ENSFHEG00000000859.1"/>
</dbReference>
<reference evidence="9" key="1">
    <citation type="submission" date="2025-08" db="UniProtKB">
        <authorList>
            <consortium name="Ensembl"/>
        </authorList>
    </citation>
    <scope>IDENTIFICATION</scope>
</reference>
<evidence type="ECO:0000256" key="6">
    <source>
        <dbReference type="ARBA" id="ARBA00023157"/>
    </source>
</evidence>
<dbReference type="InterPro" id="IPR006024">
    <property type="entry name" value="Opioid_neupept"/>
</dbReference>
<dbReference type="GO" id="GO:0001515">
    <property type="term" value="F:opioid peptide activity"/>
    <property type="evidence" value="ECO:0007669"/>
    <property type="project" value="UniProtKB-KW"/>
</dbReference>
<dbReference type="GO" id="GO:0005886">
    <property type="term" value="C:plasma membrane"/>
    <property type="evidence" value="ECO:0007669"/>
    <property type="project" value="TreeGrafter"/>
</dbReference>
<dbReference type="AlphaFoldDB" id="A0A3Q2QCG5"/>
<proteinExistence type="inferred from homology"/>
<dbReference type="GO" id="GO:0043679">
    <property type="term" value="C:axon terminus"/>
    <property type="evidence" value="ECO:0007669"/>
    <property type="project" value="TreeGrafter"/>
</dbReference>
<dbReference type="GO" id="GO:0030425">
    <property type="term" value="C:dendrite"/>
    <property type="evidence" value="ECO:0007669"/>
    <property type="project" value="TreeGrafter"/>
</dbReference>
<accession>A0A3Q2QCG5</accession>
<keyword evidence="3" id="KW-0964">Secreted</keyword>
<keyword evidence="7" id="KW-0257">Endorphin</keyword>
<dbReference type="GeneTree" id="ENSGT00940000182346"/>